<name>A0ABW1CYR6_9ACTN</name>
<dbReference type="EMBL" id="JBHSPA010000048">
    <property type="protein sequence ID" value="MFC5829840.1"/>
    <property type="molecule type" value="Genomic_DNA"/>
</dbReference>
<dbReference type="RefSeq" id="WP_379519334.1">
    <property type="nucleotide sequence ID" value="NZ_JBHSPA010000048.1"/>
</dbReference>
<sequence>MRFVVEMEYGEDGVHGLVTREDSDRAEPFHGWLDLLRVLEGPHSRGNPLDVP</sequence>
<proteinExistence type="predicted"/>
<organism evidence="1 2">
    <name type="scientific">Nonomuraea insulae</name>
    <dbReference type="NCBI Taxonomy" id="1616787"/>
    <lineage>
        <taxon>Bacteria</taxon>
        <taxon>Bacillati</taxon>
        <taxon>Actinomycetota</taxon>
        <taxon>Actinomycetes</taxon>
        <taxon>Streptosporangiales</taxon>
        <taxon>Streptosporangiaceae</taxon>
        <taxon>Nonomuraea</taxon>
    </lineage>
</organism>
<accession>A0ABW1CYR6</accession>
<comment type="caution">
    <text evidence="1">The sequence shown here is derived from an EMBL/GenBank/DDBJ whole genome shotgun (WGS) entry which is preliminary data.</text>
</comment>
<keyword evidence="2" id="KW-1185">Reference proteome</keyword>
<gene>
    <name evidence="1" type="ORF">ACFPZ3_38755</name>
</gene>
<evidence type="ECO:0008006" key="3">
    <source>
        <dbReference type="Google" id="ProtNLM"/>
    </source>
</evidence>
<protein>
    <recommendedName>
        <fullName evidence="3">SRPBCC domain-containing protein</fullName>
    </recommendedName>
</protein>
<evidence type="ECO:0000313" key="1">
    <source>
        <dbReference type="EMBL" id="MFC5829840.1"/>
    </source>
</evidence>
<dbReference type="Proteomes" id="UP001596058">
    <property type="component" value="Unassembled WGS sequence"/>
</dbReference>
<evidence type="ECO:0000313" key="2">
    <source>
        <dbReference type="Proteomes" id="UP001596058"/>
    </source>
</evidence>
<reference evidence="2" key="1">
    <citation type="journal article" date="2019" name="Int. J. Syst. Evol. Microbiol.">
        <title>The Global Catalogue of Microorganisms (GCM) 10K type strain sequencing project: providing services to taxonomists for standard genome sequencing and annotation.</title>
        <authorList>
            <consortium name="The Broad Institute Genomics Platform"/>
            <consortium name="The Broad Institute Genome Sequencing Center for Infectious Disease"/>
            <person name="Wu L."/>
            <person name="Ma J."/>
        </authorList>
    </citation>
    <scope>NUCLEOTIDE SEQUENCE [LARGE SCALE GENOMIC DNA]</scope>
    <source>
        <strain evidence="2">CCUG 53903</strain>
    </source>
</reference>